<evidence type="ECO:0000256" key="1">
    <source>
        <dbReference type="SAM" id="Phobius"/>
    </source>
</evidence>
<reference evidence="3 4" key="1">
    <citation type="submission" date="2016-04" db="EMBL/GenBank/DDBJ databases">
        <authorList>
            <person name="Evans L.H."/>
            <person name="Alamgir A."/>
            <person name="Owens N."/>
            <person name="Weber N.D."/>
            <person name="Virtaneva K."/>
            <person name="Barbian K."/>
            <person name="Babar A."/>
            <person name="Rosenke K."/>
        </authorList>
    </citation>
    <scope>NUCLEOTIDE SEQUENCE [LARGE SCALE GENOMIC DNA]</scope>
    <source>
        <strain evidence="3 4">CCM 8644</strain>
    </source>
</reference>
<dbReference type="InterPro" id="IPR025403">
    <property type="entry name" value="TgpA-like_C"/>
</dbReference>
<dbReference type="Proteomes" id="UP000078459">
    <property type="component" value="Unassembled WGS sequence"/>
</dbReference>
<dbReference type="OrthoDB" id="5491447at2"/>
<keyword evidence="1" id="KW-0812">Transmembrane</keyword>
<accession>A0A179DLA5</accession>
<dbReference type="EMBL" id="LWHJ01000011">
    <property type="protein sequence ID" value="OAQ41835.1"/>
    <property type="molecule type" value="Genomic_DNA"/>
</dbReference>
<gene>
    <name evidence="3" type="ORF">A5893_01585</name>
</gene>
<keyword evidence="4" id="KW-1185">Reference proteome</keyword>
<protein>
    <recommendedName>
        <fullName evidence="2">Protein-glutamine gamma-glutamyltransferase-like C-terminal domain-containing protein</fullName>
    </recommendedName>
</protein>
<keyword evidence="1" id="KW-0472">Membrane</keyword>
<feature type="domain" description="Protein-glutamine gamma-glutamyltransferase-like C-terminal" evidence="2">
    <location>
        <begin position="159"/>
        <end position="224"/>
    </location>
</feature>
<organism evidence="3 4">
    <name type="scientific">Pedobacter psychrophilus</name>
    <dbReference type="NCBI Taxonomy" id="1826909"/>
    <lineage>
        <taxon>Bacteria</taxon>
        <taxon>Pseudomonadati</taxon>
        <taxon>Bacteroidota</taxon>
        <taxon>Sphingobacteriia</taxon>
        <taxon>Sphingobacteriales</taxon>
        <taxon>Sphingobacteriaceae</taxon>
        <taxon>Pedobacter</taxon>
    </lineage>
</organism>
<dbReference type="STRING" id="1826909.A5893_01585"/>
<feature type="transmembrane region" description="Helical" evidence="1">
    <location>
        <begin position="90"/>
        <end position="108"/>
    </location>
</feature>
<dbReference type="Pfam" id="PF13559">
    <property type="entry name" value="DUF4129"/>
    <property type="match status" value="1"/>
</dbReference>
<reference evidence="3 4" key="2">
    <citation type="submission" date="2016-06" db="EMBL/GenBank/DDBJ databases">
        <title>Pedobacter psychrophilus sp. nov., isolated from Antarctic fragmentary rock.</title>
        <authorList>
            <person name="Svec P."/>
        </authorList>
    </citation>
    <scope>NUCLEOTIDE SEQUENCE [LARGE SCALE GENOMIC DNA]</scope>
    <source>
        <strain evidence="3 4">CCM 8644</strain>
    </source>
</reference>
<name>A0A179DLA5_9SPHI</name>
<sequence>MAKKIIFFLYFLLIAFSSAKAKMLIIEPKAITIRTFNNAKIDSLKKIPDFDYREDIVAETASLWQRFWNFVWYFFRKLLFDESTSTGRQSVLIILGIACIGFVIYKVLQMDNASFLSGTATNNPDFYYNKIENINELNFDEEIKKAISNANYRLALRLLYLKSLKELSGKNYIVWDASKTNSQYLRELKDQNMREQFGRLTLQFEFAWYGNFDLNQTDFSDAQQEFSSFQEQIK</sequence>
<dbReference type="AlphaFoldDB" id="A0A179DLA5"/>
<evidence type="ECO:0000313" key="3">
    <source>
        <dbReference type="EMBL" id="OAQ41835.1"/>
    </source>
</evidence>
<evidence type="ECO:0000313" key="4">
    <source>
        <dbReference type="Proteomes" id="UP000078459"/>
    </source>
</evidence>
<proteinExistence type="predicted"/>
<evidence type="ECO:0000259" key="2">
    <source>
        <dbReference type="Pfam" id="PF13559"/>
    </source>
</evidence>
<keyword evidence="1" id="KW-1133">Transmembrane helix</keyword>
<dbReference type="RefSeq" id="WP_068820866.1">
    <property type="nucleotide sequence ID" value="NZ_LWHJ01000011.1"/>
</dbReference>
<comment type="caution">
    <text evidence="3">The sequence shown here is derived from an EMBL/GenBank/DDBJ whole genome shotgun (WGS) entry which is preliminary data.</text>
</comment>